<proteinExistence type="predicted"/>
<accession>A0A291NMY2</accession>
<dbReference type="AlphaFoldDB" id="A0A291NMY2"/>
<dbReference type="PRINTS" id="PR00080">
    <property type="entry name" value="SDRFAMILY"/>
</dbReference>
<name>A0A291NMY2_9ACTN</name>
<dbReference type="InterPro" id="IPR002347">
    <property type="entry name" value="SDR_fam"/>
</dbReference>
<evidence type="ECO:0000256" key="1">
    <source>
        <dbReference type="ARBA" id="ARBA00023002"/>
    </source>
</evidence>
<dbReference type="FunFam" id="3.40.50.720:FF:000084">
    <property type="entry name" value="Short-chain dehydrogenase reductase"/>
    <property type="match status" value="1"/>
</dbReference>
<organism evidence="2">
    <name type="scientific">Streptomyces sp. SCSIO 1666</name>
    <dbReference type="NCBI Taxonomy" id="861528"/>
    <lineage>
        <taxon>Bacteria</taxon>
        <taxon>Bacillati</taxon>
        <taxon>Actinomycetota</taxon>
        <taxon>Actinomycetes</taxon>
        <taxon>Kitasatosporales</taxon>
        <taxon>Streptomycetaceae</taxon>
        <taxon>Streptomyces</taxon>
    </lineage>
</organism>
<dbReference type="PANTHER" id="PTHR43975">
    <property type="entry name" value="ZGC:101858"/>
    <property type="match status" value="1"/>
</dbReference>
<dbReference type="PRINTS" id="PR00081">
    <property type="entry name" value="GDHRDH"/>
</dbReference>
<dbReference type="GO" id="GO:0016491">
    <property type="term" value="F:oxidoreductase activity"/>
    <property type="evidence" value="ECO:0007669"/>
    <property type="project" value="UniProtKB-KW"/>
</dbReference>
<dbReference type="PANTHER" id="PTHR43975:SF2">
    <property type="entry name" value="EG:BACR7A4.14 PROTEIN-RELATED"/>
    <property type="match status" value="1"/>
</dbReference>
<dbReference type="EMBL" id="MF773975">
    <property type="protein sequence ID" value="ATJ00769.1"/>
    <property type="molecule type" value="Genomic_DNA"/>
</dbReference>
<keyword evidence="1" id="KW-0560">Oxidoreductase</keyword>
<dbReference type="InterPro" id="IPR036291">
    <property type="entry name" value="NAD(P)-bd_dom_sf"/>
</dbReference>
<dbReference type="Gene3D" id="3.40.50.720">
    <property type="entry name" value="NAD(P)-binding Rossmann-like Domain"/>
    <property type="match status" value="1"/>
</dbReference>
<sequence length="248" mass="25207">MTPRTVIITGGGSGIGRATARRFAARGDRVLVVGRTAGLLDETAEGHDGVRTLVADITEPGAGEAVVEAALEAFGRVDVLVNNAGAGTFAPLAALDRAVTEHQIAVNLIGPAFVAQAALAALEATGGTIVNVSSAGSLGIQGFPDNSVYWATKAALNHFTRTWAVELAPRGIRVVSVAPGVTDTGIGERAGMSAEEYKGFLAQIAERIPLGRVATPEDVAWWVTALAEPGGGYLTGAVVPVDGGLSLT</sequence>
<evidence type="ECO:0000313" key="2">
    <source>
        <dbReference type="EMBL" id="ATJ00769.1"/>
    </source>
</evidence>
<dbReference type="SUPFAM" id="SSF51735">
    <property type="entry name" value="NAD(P)-binding Rossmann-fold domains"/>
    <property type="match status" value="1"/>
</dbReference>
<reference evidence="2" key="1">
    <citation type="journal article" date="2017" name="Org. Lett.">
        <title>Elucidating the Sugar Tailoring Steps in the Cytorhodin Biosynthetic Pathway.</title>
        <authorList>
            <person name="Gui C."/>
            <person name="Mo X."/>
            <person name="Gu Y.C."/>
            <person name="Ju J."/>
        </authorList>
    </citation>
    <scope>NUCLEOTIDE SEQUENCE</scope>
    <source>
        <strain evidence="2">SCSIO 1666</strain>
    </source>
</reference>
<protein>
    <submittedName>
        <fullName evidence="2">C-7 ketoreductase</fullName>
    </submittedName>
</protein>
<dbReference type="Pfam" id="PF13561">
    <property type="entry name" value="adh_short_C2"/>
    <property type="match status" value="1"/>
</dbReference>